<evidence type="ECO:0000256" key="6">
    <source>
        <dbReference type="ARBA" id="ARBA00022842"/>
    </source>
</evidence>
<evidence type="ECO:0000256" key="7">
    <source>
        <dbReference type="ARBA" id="ARBA00033711"/>
    </source>
</evidence>
<evidence type="ECO:0000256" key="3">
    <source>
        <dbReference type="ARBA" id="ARBA00012953"/>
    </source>
</evidence>
<dbReference type="FunFam" id="3.90.1560.10:FF:000001">
    <property type="entry name" value="Probable 2-phosphosulfolactate phosphatase"/>
    <property type="match status" value="1"/>
</dbReference>
<comment type="caution">
    <text evidence="9">The sequence shown here is derived from an EMBL/GenBank/DDBJ whole genome shotgun (WGS) entry which is preliminary data.</text>
</comment>
<evidence type="ECO:0000256" key="4">
    <source>
        <dbReference type="ARBA" id="ARBA00021948"/>
    </source>
</evidence>
<proteinExistence type="inferred from homology"/>
<reference evidence="9 10" key="1">
    <citation type="submission" date="2018-10" db="EMBL/GenBank/DDBJ databases">
        <title>Genomic Encyclopedia of Archaeal and Bacterial Type Strains, Phase II (KMG-II): from individual species to whole genera.</title>
        <authorList>
            <person name="Goeker M."/>
        </authorList>
    </citation>
    <scope>NUCLEOTIDE SEQUENCE [LARGE SCALE GENOMIC DNA]</scope>
    <source>
        <strain evidence="9 10">DSM 18602</strain>
    </source>
</reference>
<dbReference type="SUPFAM" id="SSF142823">
    <property type="entry name" value="ComB-like"/>
    <property type="match status" value="1"/>
</dbReference>
<dbReference type="GO" id="GO:0000287">
    <property type="term" value="F:magnesium ion binding"/>
    <property type="evidence" value="ECO:0007669"/>
    <property type="project" value="UniProtKB-UniRule"/>
</dbReference>
<dbReference type="EMBL" id="RBKU01000001">
    <property type="protein sequence ID" value="RKR81530.1"/>
    <property type="molecule type" value="Genomic_DNA"/>
</dbReference>
<protein>
    <recommendedName>
        <fullName evidence="4 8">Probable 2-phosphosulfolactate phosphatase</fullName>
        <ecNumber evidence="3 8">3.1.3.71</ecNumber>
    </recommendedName>
</protein>
<dbReference type="InterPro" id="IPR005238">
    <property type="entry name" value="ComB-like"/>
</dbReference>
<evidence type="ECO:0000256" key="2">
    <source>
        <dbReference type="ARBA" id="ARBA00009997"/>
    </source>
</evidence>
<comment type="similarity">
    <text evidence="2 8">Belongs to the ComB family.</text>
</comment>
<dbReference type="EC" id="3.1.3.71" evidence="3 8"/>
<dbReference type="GO" id="GO:0050545">
    <property type="term" value="F:sulfopyruvate decarboxylase activity"/>
    <property type="evidence" value="ECO:0007669"/>
    <property type="project" value="TreeGrafter"/>
</dbReference>
<dbReference type="HAMAP" id="MF_00490">
    <property type="entry name" value="ComB"/>
    <property type="match status" value="1"/>
</dbReference>
<keyword evidence="5 8" id="KW-0378">Hydrolase</keyword>
<dbReference type="InterPro" id="IPR036702">
    <property type="entry name" value="ComB-like_sf"/>
</dbReference>
<evidence type="ECO:0000313" key="9">
    <source>
        <dbReference type="EMBL" id="RKR81530.1"/>
    </source>
</evidence>
<dbReference type="PANTHER" id="PTHR37311">
    <property type="entry name" value="2-PHOSPHOSULFOLACTATE PHOSPHATASE-RELATED"/>
    <property type="match status" value="1"/>
</dbReference>
<comment type="cofactor">
    <cofactor evidence="1 8">
        <name>Mg(2+)</name>
        <dbReference type="ChEBI" id="CHEBI:18420"/>
    </cofactor>
</comment>
<sequence length="250" mass="27293">MSPTGGDLEGAATMKNLEVCLTPALLPLFDIEGSVVVVIDIFRATSSICYGIDNGATAIIPVAKVEECAAYREKGLDYLLAAERDGKVVDGFDFGNSPFSYTKQKVEGKTVVLTTTNGTHALHMSIKAKRIVIGSFLNITSLCNWLKQQPDNILLVCAGWKNNFNLEDTLFAGAIAEQLKGLDYKWDDAAIAANDMYQLAKADLNLYLKKSSHGERMKQLGILEDIDFCLNVDITTAIPVLEGERLVRLV</sequence>
<accession>A0A495IXW0</accession>
<dbReference type="Gene3D" id="3.90.1560.10">
    <property type="entry name" value="ComB-like"/>
    <property type="match status" value="1"/>
</dbReference>
<dbReference type="Proteomes" id="UP000268007">
    <property type="component" value="Unassembled WGS sequence"/>
</dbReference>
<evidence type="ECO:0000313" key="10">
    <source>
        <dbReference type="Proteomes" id="UP000268007"/>
    </source>
</evidence>
<dbReference type="GO" id="GO:0050532">
    <property type="term" value="F:2-phosphosulfolactate phosphatase activity"/>
    <property type="evidence" value="ECO:0007669"/>
    <property type="project" value="UniProtKB-UniRule"/>
</dbReference>
<gene>
    <name evidence="8" type="primary">comB</name>
    <name evidence="9" type="ORF">BDD43_1677</name>
</gene>
<dbReference type="Pfam" id="PF04029">
    <property type="entry name" value="2-ph_phosp"/>
    <property type="match status" value="1"/>
</dbReference>
<organism evidence="9 10">
    <name type="scientific">Mucilaginibacter gracilis</name>
    <dbReference type="NCBI Taxonomy" id="423350"/>
    <lineage>
        <taxon>Bacteria</taxon>
        <taxon>Pseudomonadati</taxon>
        <taxon>Bacteroidota</taxon>
        <taxon>Sphingobacteriia</taxon>
        <taxon>Sphingobacteriales</taxon>
        <taxon>Sphingobacteriaceae</taxon>
        <taxon>Mucilaginibacter</taxon>
    </lineage>
</organism>
<name>A0A495IXW0_9SPHI</name>
<keyword evidence="6 8" id="KW-0460">Magnesium</keyword>
<comment type="catalytic activity">
    <reaction evidence="7 8">
        <text>(2R)-O-phospho-3-sulfolactate + H2O = (2R)-3-sulfolactate + phosphate</text>
        <dbReference type="Rhea" id="RHEA:23416"/>
        <dbReference type="ChEBI" id="CHEBI:15377"/>
        <dbReference type="ChEBI" id="CHEBI:15597"/>
        <dbReference type="ChEBI" id="CHEBI:43474"/>
        <dbReference type="ChEBI" id="CHEBI:58738"/>
        <dbReference type="EC" id="3.1.3.71"/>
    </reaction>
</comment>
<dbReference type="AlphaFoldDB" id="A0A495IXW0"/>
<evidence type="ECO:0000256" key="8">
    <source>
        <dbReference type="HAMAP-Rule" id="MF_00490"/>
    </source>
</evidence>
<evidence type="ECO:0000256" key="1">
    <source>
        <dbReference type="ARBA" id="ARBA00001946"/>
    </source>
</evidence>
<keyword evidence="10" id="KW-1185">Reference proteome</keyword>
<evidence type="ECO:0000256" key="5">
    <source>
        <dbReference type="ARBA" id="ARBA00022801"/>
    </source>
</evidence>
<dbReference type="PANTHER" id="PTHR37311:SF1">
    <property type="entry name" value="2-PHOSPHOSULFOLACTATE PHOSPHATASE-RELATED"/>
    <property type="match status" value="1"/>
</dbReference>